<accession>A0ABW0U8C9</accession>
<keyword evidence="3 6" id="KW-0808">Transferase</keyword>
<organism evidence="6 7">
    <name type="scientific">Aliibacillus thermotolerans</name>
    <dbReference type="NCBI Taxonomy" id="1834418"/>
    <lineage>
        <taxon>Bacteria</taxon>
        <taxon>Bacillati</taxon>
        <taxon>Bacillota</taxon>
        <taxon>Bacilli</taxon>
        <taxon>Bacillales</taxon>
        <taxon>Bacillaceae</taxon>
        <taxon>Aliibacillus</taxon>
    </lineage>
</organism>
<evidence type="ECO:0000256" key="1">
    <source>
        <dbReference type="ARBA" id="ARBA00005395"/>
    </source>
</evidence>
<evidence type="ECO:0000256" key="3">
    <source>
        <dbReference type="ARBA" id="ARBA00022679"/>
    </source>
</evidence>
<dbReference type="GO" id="GO:0008999">
    <property type="term" value="F:protein-N-terminal-alanine acetyltransferase activity"/>
    <property type="evidence" value="ECO:0007669"/>
    <property type="project" value="UniProtKB-EC"/>
</dbReference>
<evidence type="ECO:0000256" key="2">
    <source>
        <dbReference type="ARBA" id="ARBA00022490"/>
    </source>
</evidence>
<dbReference type="InterPro" id="IPR050680">
    <property type="entry name" value="YpeA/RimI_acetyltransf"/>
</dbReference>
<dbReference type="InterPro" id="IPR006464">
    <property type="entry name" value="AcTrfase_RimI/Ard1"/>
</dbReference>
<comment type="caution">
    <text evidence="6">The sequence shown here is derived from an EMBL/GenBank/DDBJ whole genome shotgun (WGS) entry which is preliminary data.</text>
</comment>
<dbReference type="EC" id="2.3.1.266" evidence="6"/>
<dbReference type="NCBIfam" id="TIGR01575">
    <property type="entry name" value="rimI"/>
    <property type="match status" value="1"/>
</dbReference>
<reference evidence="7" key="1">
    <citation type="journal article" date="2019" name="Int. J. Syst. Evol. Microbiol.">
        <title>The Global Catalogue of Microorganisms (GCM) 10K type strain sequencing project: providing services to taxonomists for standard genome sequencing and annotation.</title>
        <authorList>
            <consortium name="The Broad Institute Genomics Platform"/>
            <consortium name="The Broad Institute Genome Sequencing Center for Infectious Disease"/>
            <person name="Wu L."/>
            <person name="Ma J."/>
        </authorList>
    </citation>
    <scope>NUCLEOTIDE SEQUENCE [LARGE SCALE GENOMIC DNA]</scope>
    <source>
        <strain evidence="7">CGMCC 1.15790</strain>
    </source>
</reference>
<comment type="similarity">
    <text evidence="1">Belongs to the acetyltransferase family. RimI subfamily.</text>
</comment>
<feature type="domain" description="N-acetyltransferase" evidence="5">
    <location>
        <begin position="5"/>
        <end position="150"/>
    </location>
</feature>
<keyword evidence="2" id="KW-0963">Cytoplasm</keyword>
<dbReference type="EMBL" id="JBHSPF010000024">
    <property type="protein sequence ID" value="MFC5628516.1"/>
    <property type="molecule type" value="Genomic_DNA"/>
</dbReference>
<dbReference type="PROSITE" id="PS51186">
    <property type="entry name" value="GNAT"/>
    <property type="match status" value="1"/>
</dbReference>
<keyword evidence="7" id="KW-1185">Reference proteome</keyword>
<name>A0ABW0U8C9_9BACI</name>
<keyword evidence="6" id="KW-0689">Ribosomal protein</keyword>
<evidence type="ECO:0000313" key="6">
    <source>
        <dbReference type="EMBL" id="MFC5628516.1"/>
    </source>
</evidence>
<dbReference type="Pfam" id="PF00583">
    <property type="entry name" value="Acetyltransf_1"/>
    <property type="match status" value="1"/>
</dbReference>
<dbReference type="PANTHER" id="PTHR43420:SF44">
    <property type="entry name" value="ACETYLTRANSFERASE YPEA"/>
    <property type="match status" value="1"/>
</dbReference>
<dbReference type="CDD" id="cd04301">
    <property type="entry name" value="NAT_SF"/>
    <property type="match status" value="1"/>
</dbReference>
<dbReference type="Proteomes" id="UP001596143">
    <property type="component" value="Unassembled WGS sequence"/>
</dbReference>
<dbReference type="PANTHER" id="PTHR43420">
    <property type="entry name" value="ACETYLTRANSFERASE"/>
    <property type="match status" value="1"/>
</dbReference>
<keyword evidence="6" id="KW-0687">Ribonucleoprotein</keyword>
<gene>
    <name evidence="6" type="primary">rimI</name>
    <name evidence="6" type="ORF">ACFPTR_06350</name>
</gene>
<sequence length="166" mass="19402">MNDALHIRLMELEDIEDVLKVEHDAFSIPWTRSAFVRELTENPFAHYIVAEWEEEIVGYCGVWVIADQASITNIAVHSEYRGRQIGETLLRSALEMALFAKAESLSLEVRMSNVVAQSLYKKLGFQEGGIRKKYYTDNLEDALVMWVKLDEYKRKYRNNFSYRNEL</sequence>
<protein>
    <submittedName>
        <fullName evidence="6">Ribosomal protein S18-alanine N-acetyltransferase</fullName>
        <ecNumber evidence="6">2.3.1.266</ecNumber>
    </submittedName>
</protein>
<dbReference type="InterPro" id="IPR000182">
    <property type="entry name" value="GNAT_dom"/>
</dbReference>
<dbReference type="GO" id="GO:0005840">
    <property type="term" value="C:ribosome"/>
    <property type="evidence" value="ECO:0007669"/>
    <property type="project" value="UniProtKB-KW"/>
</dbReference>
<proteinExistence type="inferred from homology"/>
<dbReference type="Gene3D" id="3.40.630.30">
    <property type="match status" value="1"/>
</dbReference>
<keyword evidence="4 6" id="KW-0012">Acyltransferase</keyword>
<dbReference type="SUPFAM" id="SSF55729">
    <property type="entry name" value="Acyl-CoA N-acyltransferases (Nat)"/>
    <property type="match status" value="1"/>
</dbReference>
<evidence type="ECO:0000313" key="7">
    <source>
        <dbReference type="Proteomes" id="UP001596143"/>
    </source>
</evidence>
<evidence type="ECO:0000256" key="4">
    <source>
        <dbReference type="ARBA" id="ARBA00023315"/>
    </source>
</evidence>
<dbReference type="RefSeq" id="WP_270897843.1">
    <property type="nucleotide sequence ID" value="NZ_JBHSPF010000024.1"/>
</dbReference>
<dbReference type="InterPro" id="IPR016181">
    <property type="entry name" value="Acyl_CoA_acyltransferase"/>
</dbReference>
<evidence type="ECO:0000259" key="5">
    <source>
        <dbReference type="PROSITE" id="PS51186"/>
    </source>
</evidence>